<dbReference type="RefSeq" id="WP_381521170.1">
    <property type="nucleotide sequence ID" value="NZ_JBHULN010000003.1"/>
</dbReference>
<gene>
    <name evidence="10" type="ORF">ACFSUS_07490</name>
</gene>
<evidence type="ECO:0000256" key="7">
    <source>
        <dbReference type="ARBA" id="ARBA00023239"/>
    </source>
</evidence>
<dbReference type="EMBL" id="JBHULN010000003">
    <property type="protein sequence ID" value="MFD2570471.1"/>
    <property type="molecule type" value="Genomic_DNA"/>
</dbReference>
<evidence type="ECO:0000256" key="5">
    <source>
        <dbReference type="ARBA" id="ARBA00022729"/>
    </source>
</evidence>
<evidence type="ECO:0000256" key="2">
    <source>
        <dbReference type="ARBA" id="ARBA00004613"/>
    </source>
</evidence>
<feature type="domain" description="Right handed beta helix" evidence="9">
    <location>
        <begin position="296"/>
        <end position="459"/>
    </location>
</feature>
<evidence type="ECO:0000259" key="9">
    <source>
        <dbReference type="Pfam" id="PF13229"/>
    </source>
</evidence>
<reference evidence="11" key="1">
    <citation type="journal article" date="2019" name="Int. J. Syst. Evol. Microbiol.">
        <title>The Global Catalogue of Microorganisms (GCM) 10K type strain sequencing project: providing services to taxonomists for standard genome sequencing and annotation.</title>
        <authorList>
            <consortium name="The Broad Institute Genomics Platform"/>
            <consortium name="The Broad Institute Genome Sequencing Center for Infectious Disease"/>
            <person name="Wu L."/>
            <person name="Ma J."/>
        </authorList>
    </citation>
    <scope>NUCLEOTIDE SEQUENCE [LARGE SCALE GENOMIC DNA]</scope>
    <source>
        <strain evidence="11">KCTC 42805</strain>
    </source>
</reference>
<dbReference type="PANTHER" id="PTHR40088">
    <property type="entry name" value="PECTATE LYASE (EUROFUNG)"/>
    <property type="match status" value="1"/>
</dbReference>
<dbReference type="Pfam" id="PF17957">
    <property type="entry name" value="Big_7"/>
    <property type="match status" value="1"/>
</dbReference>
<protein>
    <submittedName>
        <fullName evidence="10">Choice-of-anchor Q domain-containing protein</fullName>
    </submittedName>
</protein>
<proteinExistence type="inferred from homology"/>
<keyword evidence="11" id="KW-1185">Reference proteome</keyword>
<evidence type="ECO:0000256" key="3">
    <source>
        <dbReference type="ARBA" id="ARBA00022525"/>
    </source>
</evidence>
<comment type="subcellular location">
    <subcellularLocation>
        <location evidence="2">Secreted</location>
    </subcellularLocation>
</comment>
<dbReference type="InterPro" id="IPR006626">
    <property type="entry name" value="PbH1"/>
</dbReference>
<evidence type="ECO:0000313" key="11">
    <source>
        <dbReference type="Proteomes" id="UP001597469"/>
    </source>
</evidence>
<name>A0ABW5M302_9BACT</name>
<evidence type="ECO:0000256" key="1">
    <source>
        <dbReference type="ARBA" id="ARBA00001913"/>
    </source>
</evidence>
<accession>A0ABW5M302</accession>
<dbReference type="InterPro" id="IPR059226">
    <property type="entry name" value="Choice_anch_Q_dom"/>
</dbReference>
<dbReference type="InterPro" id="IPR012334">
    <property type="entry name" value="Pectin_lyas_fold"/>
</dbReference>
<dbReference type="InterPro" id="IPR011050">
    <property type="entry name" value="Pectin_lyase_fold/virulence"/>
</dbReference>
<comment type="caution">
    <text evidence="10">The sequence shown here is derived from an EMBL/GenBank/DDBJ whole genome shotgun (WGS) entry which is preliminary data.</text>
</comment>
<dbReference type="SMART" id="SM00710">
    <property type="entry name" value="PbH1"/>
    <property type="match status" value="7"/>
</dbReference>
<comment type="similarity">
    <text evidence="8">Belongs to the polysaccharide lyase 9 family.</text>
</comment>
<evidence type="ECO:0000313" key="10">
    <source>
        <dbReference type="EMBL" id="MFD2570471.1"/>
    </source>
</evidence>
<keyword evidence="5" id="KW-0732">Signal</keyword>
<evidence type="ECO:0000256" key="4">
    <source>
        <dbReference type="ARBA" id="ARBA00022723"/>
    </source>
</evidence>
<dbReference type="InterPro" id="IPR052052">
    <property type="entry name" value="Polysaccharide_Lyase_9"/>
</dbReference>
<dbReference type="NCBIfam" id="NF041518">
    <property type="entry name" value="choice_anch_Q"/>
    <property type="match status" value="1"/>
</dbReference>
<dbReference type="InterPro" id="IPR039448">
    <property type="entry name" value="Beta_helix"/>
</dbReference>
<keyword evidence="7" id="KW-0456">Lyase</keyword>
<dbReference type="Pfam" id="PF13229">
    <property type="entry name" value="Beta_helix"/>
    <property type="match status" value="1"/>
</dbReference>
<keyword evidence="3" id="KW-0964">Secreted</keyword>
<keyword evidence="4" id="KW-0479">Metal-binding</keyword>
<dbReference type="Proteomes" id="UP001597469">
    <property type="component" value="Unassembled WGS sequence"/>
</dbReference>
<dbReference type="PANTHER" id="PTHR40088:SF1">
    <property type="entry name" value="PECTATE LYASE PEL9"/>
    <property type="match status" value="1"/>
</dbReference>
<evidence type="ECO:0000256" key="8">
    <source>
        <dbReference type="ARBA" id="ARBA00038263"/>
    </source>
</evidence>
<keyword evidence="6" id="KW-0106">Calcium</keyword>
<organism evidence="10 11">
    <name type="scientific">Spirosoma soli</name>
    <dbReference type="NCBI Taxonomy" id="1770529"/>
    <lineage>
        <taxon>Bacteria</taxon>
        <taxon>Pseudomonadati</taxon>
        <taxon>Bacteroidota</taxon>
        <taxon>Cytophagia</taxon>
        <taxon>Cytophagales</taxon>
        <taxon>Cytophagaceae</taxon>
        <taxon>Spirosoma</taxon>
    </lineage>
</organism>
<dbReference type="Gene3D" id="2.160.20.10">
    <property type="entry name" value="Single-stranded right-handed beta-helix, Pectin lyase-like"/>
    <property type="match status" value="1"/>
</dbReference>
<evidence type="ECO:0000256" key="6">
    <source>
        <dbReference type="ARBA" id="ARBA00022837"/>
    </source>
</evidence>
<sequence length="872" mass="93183">MKNFLFTCIALFSHMWFTRWVRPLSNSITRIQWCAGLIVTLCCWGVLEPVMGQSTNISFPGFRSSFITGTQVVIAATASPATGKTVTKVEFLLSSAATAPATGTTVLGEDATAPYSFTWAVPAGQLSYNELRTRVTFSDATTLVSSSVPVDVYEPTVASNINYYVAPPPLGTTSNNGLSPSTPLSTIQAAIQLVKPGDVVNVMAGTYTTSGNVVSIRRTGTEANWITLKNYQNDRPVLSLTGANAIQVFPGVAYLRIQGFEIIGNNANVTLPQAYTQPGSCVNPTGTPPNALNGNGISIDGRNGANLHCHHIEVKNNVVHDCGGGGLSAIQSDYITFENNVSYNNSWYTVYGTSGISFLNSWNYDNHPGNAPSIIIRNNRTYGNRLFVRWKNGGANTCRTYDGNGIILDNNIASKNSLGGYTGRFLIENNLSYLNGGRGININFSDNVTIINNTTYQNGVTNTVNSPATGEVTDDIQSEFIAQGSKNISVYNNIFYGRPGEKVTEVNSSTIVHNNNLTFEGTGISFFSGNQNITGQDPQFVDAATSDFRLSTTSPAINVGSAAPGQYTVKDILGIDRPQGAGVDMGAFEFQGPDPLPARFAITSVTTTNCQTVSADLRSVTFTPQYAGLSGQPVSFSVVNEMAPTTNAGPYTLSLYTDNPVVTLKAKQGGTEGDISFSYNWLAACSGNPFAITAVTTVSCQTVSTGERSVTFTPQYAGLSGQPVSFSVVNELPPTTQPGPYTLNLYTDNPTVVLKAAQTGTPNETTFSYNWLSACGGGSGRVGAGELQSQLQVRVLGNPAREQVTVEIAGGEGQALRLLLTDSRGHTVENRFVEHGTATERHVFDLRRQSTGMLLLRVSTTRQTKSIKVLKQ</sequence>
<dbReference type="SUPFAM" id="SSF51126">
    <property type="entry name" value="Pectin lyase-like"/>
    <property type="match status" value="1"/>
</dbReference>
<comment type="cofactor">
    <cofactor evidence="1">
        <name>Ca(2+)</name>
        <dbReference type="ChEBI" id="CHEBI:29108"/>
    </cofactor>
</comment>